<comment type="caution">
    <text evidence="1">The sequence shown here is derived from an EMBL/GenBank/DDBJ whole genome shotgun (WGS) entry which is preliminary data.</text>
</comment>
<feature type="non-terminal residue" evidence="1">
    <location>
        <position position="35"/>
    </location>
</feature>
<dbReference type="Proteomes" id="UP000663882">
    <property type="component" value="Unassembled WGS sequence"/>
</dbReference>
<dbReference type="EMBL" id="CAJNOO010010496">
    <property type="protein sequence ID" value="CAF1498804.1"/>
    <property type="molecule type" value="Genomic_DNA"/>
</dbReference>
<evidence type="ECO:0000313" key="2">
    <source>
        <dbReference type="Proteomes" id="UP000663882"/>
    </source>
</evidence>
<organism evidence="1 2">
    <name type="scientific">Rotaria sordida</name>
    <dbReference type="NCBI Taxonomy" id="392033"/>
    <lineage>
        <taxon>Eukaryota</taxon>
        <taxon>Metazoa</taxon>
        <taxon>Spiralia</taxon>
        <taxon>Gnathifera</taxon>
        <taxon>Rotifera</taxon>
        <taxon>Eurotatoria</taxon>
        <taxon>Bdelloidea</taxon>
        <taxon>Philodinida</taxon>
        <taxon>Philodinidae</taxon>
        <taxon>Rotaria</taxon>
    </lineage>
</organism>
<reference evidence="1" key="1">
    <citation type="submission" date="2021-02" db="EMBL/GenBank/DDBJ databases">
        <authorList>
            <person name="Nowell W R."/>
        </authorList>
    </citation>
    <scope>NUCLEOTIDE SEQUENCE</scope>
</reference>
<gene>
    <name evidence="1" type="ORF">RFH988_LOCUS38687</name>
</gene>
<accession>A0A815T638</accession>
<sequence>MILFVGPIYELTDPDKIRIKVFARLISMPVQLKYF</sequence>
<protein>
    <submittedName>
        <fullName evidence="1">Uncharacterized protein</fullName>
    </submittedName>
</protein>
<proteinExistence type="predicted"/>
<dbReference type="AlphaFoldDB" id="A0A815T638"/>
<name>A0A815T638_9BILA</name>
<evidence type="ECO:0000313" key="1">
    <source>
        <dbReference type="EMBL" id="CAF1498804.1"/>
    </source>
</evidence>